<name>A0AAN9YBQ2_9HEMI</name>
<dbReference type="AlphaFoldDB" id="A0AAN9YBQ2"/>
<dbReference type="GO" id="GO:0005905">
    <property type="term" value="C:clathrin-coated pit"/>
    <property type="evidence" value="ECO:0007669"/>
    <property type="project" value="TreeGrafter"/>
</dbReference>
<dbReference type="GO" id="GO:0098894">
    <property type="term" value="C:extrinsic component of presynaptic endocytic zone membrane"/>
    <property type="evidence" value="ECO:0007669"/>
    <property type="project" value="TreeGrafter"/>
</dbReference>
<feature type="region of interest" description="Disordered" evidence="1">
    <location>
        <begin position="310"/>
        <end position="382"/>
    </location>
</feature>
<dbReference type="GO" id="GO:0008021">
    <property type="term" value="C:synaptic vesicle"/>
    <property type="evidence" value="ECO:0007669"/>
    <property type="project" value="TreeGrafter"/>
</dbReference>
<feature type="compositionally biased region" description="Low complexity" evidence="1">
    <location>
        <begin position="520"/>
        <end position="531"/>
    </location>
</feature>
<protein>
    <recommendedName>
        <fullName evidence="2">AP180 N-terminal homology (ANTH) domain-containing protein</fullName>
    </recommendedName>
</protein>
<dbReference type="Pfam" id="PF07651">
    <property type="entry name" value="ANTH"/>
    <property type="match status" value="1"/>
</dbReference>
<evidence type="ECO:0000259" key="2">
    <source>
        <dbReference type="Pfam" id="PF07651"/>
    </source>
</evidence>
<accession>A0AAN9YBQ2</accession>
<dbReference type="Proteomes" id="UP001367676">
    <property type="component" value="Unassembled WGS sequence"/>
</dbReference>
<reference evidence="3 4" key="1">
    <citation type="submission" date="2024-03" db="EMBL/GenBank/DDBJ databases">
        <title>Adaptation during the transition from Ophiocordyceps entomopathogen to insect associate is accompanied by gene loss and intensified selection.</title>
        <authorList>
            <person name="Ward C.M."/>
            <person name="Onetto C.A."/>
            <person name="Borneman A.R."/>
        </authorList>
    </citation>
    <scope>NUCLEOTIDE SEQUENCE [LARGE SCALE GENOMIC DNA]</scope>
    <source>
        <strain evidence="3">AWRI1</strain>
        <tissue evidence="3">Single Adult Female</tissue>
    </source>
</reference>
<feature type="region of interest" description="Disordered" evidence="1">
    <location>
        <begin position="520"/>
        <end position="541"/>
    </location>
</feature>
<dbReference type="GO" id="GO:0072583">
    <property type="term" value="P:clathrin-dependent endocytosis"/>
    <property type="evidence" value="ECO:0007669"/>
    <property type="project" value="InterPro"/>
</dbReference>
<evidence type="ECO:0000256" key="1">
    <source>
        <dbReference type="SAM" id="MobiDB-lite"/>
    </source>
</evidence>
<feature type="domain" description="AP180 N-terminal homology (ANTH)" evidence="2">
    <location>
        <begin position="12"/>
        <end position="88"/>
    </location>
</feature>
<feature type="compositionally biased region" description="Pro residues" evidence="1">
    <location>
        <begin position="337"/>
        <end position="347"/>
    </location>
</feature>
<dbReference type="PANTHER" id="PTHR22951">
    <property type="entry name" value="CLATHRIN ASSEMBLY PROTEIN"/>
    <property type="match status" value="1"/>
</dbReference>
<dbReference type="GO" id="GO:0000149">
    <property type="term" value="F:SNARE binding"/>
    <property type="evidence" value="ECO:0007669"/>
    <property type="project" value="TreeGrafter"/>
</dbReference>
<evidence type="ECO:0000313" key="3">
    <source>
        <dbReference type="EMBL" id="KAK7605492.1"/>
    </source>
</evidence>
<dbReference type="InterPro" id="IPR045192">
    <property type="entry name" value="AP180-like"/>
</dbReference>
<gene>
    <name evidence="3" type="ORF">V9T40_007350</name>
</gene>
<dbReference type="GO" id="GO:0005546">
    <property type="term" value="F:phosphatidylinositol-4,5-bisphosphate binding"/>
    <property type="evidence" value="ECO:0007669"/>
    <property type="project" value="TreeGrafter"/>
</dbReference>
<dbReference type="GO" id="GO:0005545">
    <property type="term" value="F:1-phosphatidylinositol binding"/>
    <property type="evidence" value="ECO:0007669"/>
    <property type="project" value="InterPro"/>
</dbReference>
<sequence>MLQLRLADFLISYNSIHSFCVRVTEKYFDMNKKQCREALDLYKKFLIRMDRVGEFLKVAENIGIDKGEIPDLTKAPSSLLDALEQHLAALEGKKSIVNTPTQAATQQRSEVRTGVSALSTTSSSFGTAAQQSDIVDETVTKQALAEEEAILNQYKAKVQSPVSNTGSSAAPTNPFLTSPSQPIVDLFSAPTSASTLKNANQTSKASDDLLQLGNPFADMFSQPAVSTAAPATAAASFANCAPPSNNIWMTNGFSNNNTSSLTNAFVDDRSFTSVFGDSNSANCATSTTAASNGSLSSTAPLSFASADPNGMDLIGGGGAATADDSVEETRRGSSGGAPPPRPPPPGGAPKSALDDLNDSIRVAMGSPSRPPPPSSASSQIPSSIVGVAPGAAAQPMMQSFPPQIPPQMYGSPVKFAPGTTGSVTSNAASSAAVTNKVLTGDLESSIASLAENLTINKSSAPAKPIQWNSPAKGGNSQTTWTPQPMAATTGVNYKPMGMQSIPAARMAVPPFNMPMMSQPQQTIVPQQSQPQATTLDPFGAL</sequence>
<organism evidence="3 4">
    <name type="scientific">Parthenolecanium corni</name>
    <dbReference type="NCBI Taxonomy" id="536013"/>
    <lineage>
        <taxon>Eukaryota</taxon>
        <taxon>Metazoa</taxon>
        <taxon>Ecdysozoa</taxon>
        <taxon>Arthropoda</taxon>
        <taxon>Hexapoda</taxon>
        <taxon>Insecta</taxon>
        <taxon>Pterygota</taxon>
        <taxon>Neoptera</taxon>
        <taxon>Paraneoptera</taxon>
        <taxon>Hemiptera</taxon>
        <taxon>Sternorrhyncha</taxon>
        <taxon>Coccoidea</taxon>
        <taxon>Coccidae</taxon>
        <taxon>Parthenolecanium</taxon>
    </lineage>
</organism>
<dbReference type="GO" id="GO:0032050">
    <property type="term" value="F:clathrin heavy chain binding"/>
    <property type="evidence" value="ECO:0007669"/>
    <property type="project" value="TreeGrafter"/>
</dbReference>
<dbReference type="EMBL" id="JBBCAQ010000002">
    <property type="protein sequence ID" value="KAK7605492.1"/>
    <property type="molecule type" value="Genomic_DNA"/>
</dbReference>
<feature type="region of interest" description="Disordered" evidence="1">
    <location>
        <begin position="464"/>
        <end position="483"/>
    </location>
</feature>
<dbReference type="GO" id="GO:0016185">
    <property type="term" value="P:synaptic vesicle budding from presynaptic endocytic zone membrane"/>
    <property type="evidence" value="ECO:0007669"/>
    <property type="project" value="TreeGrafter"/>
</dbReference>
<dbReference type="GO" id="GO:0030136">
    <property type="term" value="C:clathrin-coated vesicle"/>
    <property type="evidence" value="ECO:0007669"/>
    <property type="project" value="InterPro"/>
</dbReference>
<dbReference type="PANTHER" id="PTHR22951:SF5">
    <property type="entry name" value="PHOSPHATIDYLINOSITOL-BINDING CLATHRIN ASSEMBLY PROTEIN LAP"/>
    <property type="match status" value="1"/>
</dbReference>
<comment type="caution">
    <text evidence="3">The sequence shown here is derived from an EMBL/GenBank/DDBJ whole genome shotgun (WGS) entry which is preliminary data.</text>
</comment>
<evidence type="ECO:0000313" key="4">
    <source>
        <dbReference type="Proteomes" id="UP001367676"/>
    </source>
</evidence>
<feature type="compositionally biased region" description="Polar residues" evidence="1">
    <location>
        <begin position="466"/>
        <end position="482"/>
    </location>
</feature>
<keyword evidence="4" id="KW-1185">Reference proteome</keyword>
<dbReference type="SUPFAM" id="SSF89009">
    <property type="entry name" value="GAT-like domain"/>
    <property type="match status" value="1"/>
</dbReference>
<dbReference type="InterPro" id="IPR014712">
    <property type="entry name" value="ANTH_dom_sf"/>
</dbReference>
<dbReference type="Gene3D" id="1.20.58.150">
    <property type="entry name" value="ANTH domain"/>
    <property type="match status" value="1"/>
</dbReference>
<dbReference type="InterPro" id="IPR011417">
    <property type="entry name" value="ANTH_dom"/>
</dbReference>
<proteinExistence type="predicted"/>
<dbReference type="GO" id="GO:0048268">
    <property type="term" value="P:clathrin coat assembly"/>
    <property type="evidence" value="ECO:0007669"/>
    <property type="project" value="InterPro"/>
</dbReference>